<keyword evidence="1" id="KW-0560">Oxidoreductase</keyword>
<dbReference type="InterPro" id="IPR036291">
    <property type="entry name" value="NAD(P)-bd_dom_sf"/>
</dbReference>
<sequence length="387" mass="40848">MRAVVCRAGELTVEELPTPVPGRGELLLRVTRAGICGSDLHARHHCDATADVSAEVGYDAFMRSDQAVVMGHEFAGEVVSYGPGCRKRWKPGTAVVSVPMIKHGDTAHLTGLSAQAHGAYADFILVSEDMTMPVPEGVSVNQAALTEPMAVAYHAVRRSEIGKRDVAVVVGCGPIGLAVIAMLKAANVRTVIGSDPSDGRRVLARRVGADIVVDPTVDSPWDRCAEKGGYITAAGDLLGAAFAGMRTLRRIPGVPWAPVFRMADRLGATPKGPVVFECVGTPGMIEHIASSAPFRSRIVVVGVCMEPDTFRPAMAINKEFEMRFVFAYDPAEFHHTLGMIADGTVDVTPLITGTVGLDGVSAAFDALGSADQHAKVLIDPTSEVATL</sequence>
<reference evidence="3 4" key="2">
    <citation type="journal article" date="2010" name="Stand. Genomic Sci.">
        <title>Complete genome sequence of Gordonia bronchialis type strain (3410).</title>
        <authorList>
            <person name="Ivanova N."/>
            <person name="Sikorski J."/>
            <person name="Jando M."/>
            <person name="Lapidus A."/>
            <person name="Nolan M."/>
            <person name="Lucas S."/>
            <person name="Del Rio T.G."/>
            <person name="Tice H."/>
            <person name="Copeland A."/>
            <person name="Cheng J.F."/>
            <person name="Chen F."/>
            <person name="Bruce D."/>
            <person name="Goodwin L."/>
            <person name="Pitluck S."/>
            <person name="Mavromatis K."/>
            <person name="Ovchinnikova G."/>
            <person name="Pati A."/>
            <person name="Chen A."/>
            <person name="Palaniappan K."/>
            <person name="Land M."/>
            <person name="Hauser L."/>
            <person name="Chang Y.J."/>
            <person name="Jeffries C.D."/>
            <person name="Chain P."/>
            <person name="Saunders E."/>
            <person name="Han C."/>
            <person name="Detter J.C."/>
            <person name="Brettin T."/>
            <person name="Rohde M."/>
            <person name="Goker M."/>
            <person name="Bristow J."/>
            <person name="Eisen J.A."/>
            <person name="Markowitz V."/>
            <person name="Hugenholtz P."/>
            <person name="Klenk H.P."/>
            <person name="Kyrpides N.C."/>
        </authorList>
    </citation>
    <scope>NUCLEOTIDE SEQUENCE [LARGE SCALE GENOMIC DNA]</scope>
    <source>
        <strain evidence="4">ATCC 25592 / DSM 43247 / BCRC 13721 / JCM 3198 / KCTC 3076 / NBRC 16047 / NCTC 10667</strain>
    </source>
</reference>
<dbReference type="PANTHER" id="PTHR43189">
    <property type="entry name" value="ZINC-TYPE ALCOHOL DEHYDROGENASE-LIKE PROTEIN C1198.01-RELATED"/>
    <property type="match status" value="1"/>
</dbReference>
<reference evidence="4" key="1">
    <citation type="submission" date="2009-10" db="EMBL/GenBank/DDBJ databases">
        <title>The complete chromosome of Gordonia bronchialis DSM 43247.</title>
        <authorList>
            <consortium name="US DOE Joint Genome Institute (JGI-PGF)"/>
            <person name="Lucas S."/>
            <person name="Copeland A."/>
            <person name="Lapidus A."/>
            <person name="Glavina del Rio T."/>
            <person name="Dalin E."/>
            <person name="Tice H."/>
            <person name="Bruce D."/>
            <person name="Goodwin L."/>
            <person name="Pitluck S."/>
            <person name="Kyrpides N."/>
            <person name="Mavromatis K."/>
            <person name="Ivanova N."/>
            <person name="Ovchinnikova G."/>
            <person name="Saunders E."/>
            <person name="Brettin T."/>
            <person name="Detter J.C."/>
            <person name="Han C."/>
            <person name="Larimer F."/>
            <person name="Land M."/>
            <person name="Hauser L."/>
            <person name="Markowitz V."/>
            <person name="Cheng J.-F."/>
            <person name="Hugenholtz P."/>
            <person name="Woyke T."/>
            <person name="Wu D."/>
            <person name="Jando M."/>
            <person name="Schneider S."/>
            <person name="Goeker M."/>
            <person name="Klenk H.-P."/>
            <person name="Eisen J.A."/>
        </authorList>
    </citation>
    <scope>NUCLEOTIDE SEQUENCE [LARGE SCALE GENOMIC DNA]</scope>
    <source>
        <strain evidence="4">ATCC 25592 / DSM 43247 / BCRC 13721 / JCM 3198 / KCTC 3076 / NBRC 16047 / NCTC 10667</strain>
    </source>
</reference>
<dbReference type="Gene3D" id="3.40.50.720">
    <property type="entry name" value="NAD(P)-binding Rossmann-like Domain"/>
    <property type="match status" value="1"/>
</dbReference>
<evidence type="ECO:0000256" key="1">
    <source>
        <dbReference type="ARBA" id="ARBA00023002"/>
    </source>
</evidence>
<dbReference type="SUPFAM" id="SSF50129">
    <property type="entry name" value="GroES-like"/>
    <property type="match status" value="1"/>
</dbReference>
<dbReference type="GO" id="GO:0008270">
    <property type="term" value="F:zinc ion binding"/>
    <property type="evidence" value="ECO:0007669"/>
    <property type="project" value="InterPro"/>
</dbReference>
<dbReference type="Gene3D" id="3.90.180.10">
    <property type="entry name" value="Medium-chain alcohol dehydrogenases, catalytic domain"/>
    <property type="match status" value="1"/>
</dbReference>
<dbReference type="STRING" id="526226.Gbro_1008"/>
<dbReference type="InterPro" id="IPR002328">
    <property type="entry name" value="ADH_Zn_CS"/>
</dbReference>
<dbReference type="SUPFAM" id="SSF51735">
    <property type="entry name" value="NAD(P)-binding Rossmann-fold domains"/>
    <property type="match status" value="1"/>
</dbReference>
<dbReference type="InterPro" id="IPR013154">
    <property type="entry name" value="ADH-like_N"/>
</dbReference>
<feature type="domain" description="Alcohol dehydrogenase-like N-terminal" evidence="2">
    <location>
        <begin position="22"/>
        <end position="136"/>
    </location>
</feature>
<dbReference type="EMBL" id="CP001802">
    <property type="protein sequence ID" value="ACY20319.1"/>
    <property type="molecule type" value="Genomic_DNA"/>
</dbReference>
<dbReference type="PROSITE" id="PS00059">
    <property type="entry name" value="ADH_ZINC"/>
    <property type="match status" value="1"/>
</dbReference>
<organism evidence="3 4">
    <name type="scientific">Gordonia bronchialis (strain ATCC 25592 / DSM 43247 / BCRC 13721 / JCM 3198 / KCTC 3076 / NBRC 16047 / NCTC 10667)</name>
    <name type="common">Rhodococcus bronchialis</name>
    <dbReference type="NCBI Taxonomy" id="526226"/>
    <lineage>
        <taxon>Bacteria</taxon>
        <taxon>Bacillati</taxon>
        <taxon>Actinomycetota</taxon>
        <taxon>Actinomycetes</taxon>
        <taxon>Mycobacteriales</taxon>
        <taxon>Gordoniaceae</taxon>
        <taxon>Gordonia</taxon>
    </lineage>
</organism>
<evidence type="ECO:0000259" key="2">
    <source>
        <dbReference type="Pfam" id="PF08240"/>
    </source>
</evidence>
<dbReference type="OrthoDB" id="9797931at2"/>
<dbReference type="GO" id="GO:0016491">
    <property type="term" value="F:oxidoreductase activity"/>
    <property type="evidence" value="ECO:0007669"/>
    <property type="project" value="UniProtKB-KW"/>
</dbReference>
<dbReference type="PANTHER" id="PTHR43189:SF1">
    <property type="entry name" value="ZINC-TYPE ALCOHOL DEHYDROGENASE-LIKE PROTEIN C1198.01"/>
    <property type="match status" value="1"/>
</dbReference>
<dbReference type="CDD" id="cd08262">
    <property type="entry name" value="Zn_ADH8"/>
    <property type="match status" value="1"/>
</dbReference>
<name>D0L495_GORB4</name>
<dbReference type="InterPro" id="IPR011032">
    <property type="entry name" value="GroES-like_sf"/>
</dbReference>
<evidence type="ECO:0000313" key="3">
    <source>
        <dbReference type="EMBL" id="ACY20319.1"/>
    </source>
</evidence>
<dbReference type="Pfam" id="PF08240">
    <property type="entry name" value="ADH_N"/>
    <property type="match status" value="1"/>
</dbReference>
<dbReference type="HOGENOM" id="CLU_026673_11_1_11"/>
<dbReference type="eggNOG" id="COG1063">
    <property type="taxonomic scope" value="Bacteria"/>
</dbReference>
<proteinExistence type="predicted"/>
<dbReference type="RefSeq" id="WP_012832897.1">
    <property type="nucleotide sequence ID" value="NC_013441.1"/>
</dbReference>
<protein>
    <submittedName>
        <fullName evidence="3">Alcohol dehydrogenase GroES domain protein</fullName>
    </submittedName>
</protein>
<dbReference type="AlphaFoldDB" id="D0L495"/>
<dbReference type="KEGG" id="gbr:Gbro_1008"/>
<gene>
    <name evidence="3" type="ordered locus">Gbro_1008</name>
</gene>
<dbReference type="Proteomes" id="UP000001219">
    <property type="component" value="Chromosome"/>
</dbReference>
<keyword evidence="4" id="KW-1185">Reference proteome</keyword>
<accession>D0L495</accession>
<evidence type="ECO:0000313" key="4">
    <source>
        <dbReference type="Proteomes" id="UP000001219"/>
    </source>
</evidence>